<evidence type="ECO:0008006" key="3">
    <source>
        <dbReference type="Google" id="ProtNLM"/>
    </source>
</evidence>
<dbReference type="Proteomes" id="UP001153050">
    <property type="component" value="Unassembled WGS sequence"/>
</dbReference>
<dbReference type="EMBL" id="CAKXZT010000117">
    <property type="protein sequence ID" value="CAH2399743.1"/>
    <property type="molecule type" value="Genomic_DNA"/>
</dbReference>
<reference evidence="1 2" key="1">
    <citation type="submission" date="2022-03" db="EMBL/GenBank/DDBJ databases">
        <authorList>
            <person name="Brunel B."/>
        </authorList>
    </citation>
    <scope>NUCLEOTIDE SEQUENCE [LARGE SCALE GENOMIC DNA]</scope>
    <source>
        <strain evidence="1">STM5069sample</strain>
    </source>
</reference>
<name>A0ABM9DSQ4_9HYPH</name>
<keyword evidence="2" id="KW-1185">Reference proteome</keyword>
<gene>
    <name evidence="1" type="ORF">MES5069_230126</name>
</gene>
<dbReference type="Gene3D" id="3.40.1350.10">
    <property type="match status" value="1"/>
</dbReference>
<dbReference type="InterPro" id="IPR011856">
    <property type="entry name" value="tRNA_endonuc-like_dom_sf"/>
</dbReference>
<proteinExistence type="predicted"/>
<evidence type="ECO:0000313" key="2">
    <source>
        <dbReference type="Proteomes" id="UP001153050"/>
    </source>
</evidence>
<evidence type="ECO:0000313" key="1">
    <source>
        <dbReference type="EMBL" id="CAH2399743.1"/>
    </source>
</evidence>
<sequence>MMSLRYRLRGFKLVAMLVESDGQHSSSFRRTRIRAGEGTQDEKWLQTLLFARPDLVILDRMEADAGAFVPIARELPLAREGGVVFLDILGISRSGRLVLVECKLWRNPQARREVIAQILEYAALARGLSYGDLTAKVRQSTARRSSANPMYELARQKWPDLDESVFVDAVSRSLDLGDFHLIVAGDGIRSDLHAISDHLNASGLAAARFSLLEIQLWKDDQDRTLIVPSVPVRTEVIQQRVLMTETGRPLRIEETGDDVAEASEQVVDPEQAKQRTSNRIFWQSFIDTVKFDHPDQPVPRHGGNNWVRVPLPKPVKWMTAYRSRDKLGLFLALSDDEGFAFYEWLEGQADALRQESGLPLTFEQGPSGSNKGQVSLTVPKAELVDDIAQLEWLREGANRLVTLFRPLISRWVEQAA</sequence>
<protein>
    <recommendedName>
        <fullName evidence="3">DUF4268 domain-containing protein</fullName>
    </recommendedName>
</protein>
<comment type="caution">
    <text evidence="1">The sequence shown here is derived from an EMBL/GenBank/DDBJ whole genome shotgun (WGS) entry which is preliminary data.</text>
</comment>
<organism evidence="1 2">
    <name type="scientific">Mesorhizobium escarrei</name>
    <dbReference type="NCBI Taxonomy" id="666018"/>
    <lineage>
        <taxon>Bacteria</taxon>
        <taxon>Pseudomonadati</taxon>
        <taxon>Pseudomonadota</taxon>
        <taxon>Alphaproteobacteria</taxon>
        <taxon>Hyphomicrobiales</taxon>
        <taxon>Phyllobacteriaceae</taxon>
        <taxon>Mesorhizobium</taxon>
    </lineage>
</organism>
<accession>A0ABM9DSQ4</accession>